<organism evidence="2">
    <name type="scientific">Acidithiobacillus sulfuriphilus</name>
    <dbReference type="NCBI Taxonomy" id="1867749"/>
    <lineage>
        <taxon>Bacteria</taxon>
        <taxon>Pseudomonadati</taxon>
        <taxon>Pseudomonadota</taxon>
        <taxon>Acidithiobacillia</taxon>
        <taxon>Acidithiobacillales</taxon>
        <taxon>Acidithiobacillaceae</taxon>
        <taxon>Acidithiobacillus</taxon>
    </lineage>
</organism>
<protein>
    <submittedName>
        <fullName evidence="2">STAS domain-containing protein</fullName>
    </submittedName>
</protein>
<gene>
    <name evidence="2" type="ORF">EC580_05885</name>
</gene>
<sequence length="398" mass="44138">MTVIHPSSFFTTTTFTSGAMSMLEIHAQHPADTSAVFHLKGVIDGDAKEILGQLRVIHGNAVLDFSGVQRVNSMGLALLLTVFRDLHGQGARLTATGMNRMTAMLFKMTGVNQYLIGAAVPTPPESLPDAGLPMPVNSVAAAAPPVLVKPSGEDFMRLSVNLQERAQLEGWYFLNTYLQRRWGRLLRLEPRFGALDQEYMAPPEHADIAFVSPFDVCSLISQGFSVLRFPLCPADEAVIVCRGDDHRQSWADFERPKILTARLESYVYLLGRLLMDESGFPSEQANYLFVGNDIKVVQMLLRGMGDLVILPKRVFAGLAALTREDLRVMDETQTDFAFHALCVAPHRQREAPAIAGLFDGIVGEGKGQQILDELGIHGWRPPQPEEVDMLMQVYRRYI</sequence>
<proteinExistence type="predicted"/>
<name>A0A3M8R6S4_9PROT</name>
<evidence type="ECO:0000313" key="2">
    <source>
        <dbReference type="EMBL" id="RNF64288.1"/>
    </source>
</evidence>
<dbReference type="Pfam" id="PF12974">
    <property type="entry name" value="Phosphonate-bd"/>
    <property type="match status" value="1"/>
</dbReference>
<dbReference type="EMBL" id="RIZI01000151">
    <property type="protein sequence ID" value="RNF64288.1"/>
    <property type="molecule type" value="Genomic_DNA"/>
</dbReference>
<dbReference type="Gene3D" id="3.30.750.24">
    <property type="entry name" value="STAS domain"/>
    <property type="match status" value="1"/>
</dbReference>
<dbReference type="Pfam" id="PF13466">
    <property type="entry name" value="STAS_2"/>
    <property type="match status" value="1"/>
</dbReference>
<evidence type="ECO:0000259" key="1">
    <source>
        <dbReference type="PROSITE" id="PS50801"/>
    </source>
</evidence>
<feature type="domain" description="STAS" evidence="1">
    <location>
        <begin position="62"/>
        <end position="117"/>
    </location>
</feature>
<accession>A0A3M8R6S4</accession>
<reference evidence="2" key="1">
    <citation type="submission" date="2018-10" db="EMBL/GenBank/DDBJ databases">
        <title>Acidithiobacillus sulfuriphilus sp. nov.: an extremely acidophilic sulfur-oxidizing chemolithotroph isolated from a neutral pH environment.</title>
        <authorList>
            <person name="Falagan C."/>
            <person name="Moya-Beltran A."/>
            <person name="Quatrini R."/>
            <person name="Johnson D.B."/>
        </authorList>
    </citation>
    <scope>NUCLEOTIDE SEQUENCE [LARGE SCALE GENOMIC DNA]</scope>
    <source>
        <strain evidence="2">CJ-2</strain>
    </source>
</reference>
<dbReference type="AlphaFoldDB" id="A0A3M8R6S4"/>
<dbReference type="InterPro" id="IPR058548">
    <property type="entry name" value="MlaB-like_STAS"/>
</dbReference>
<dbReference type="InterPro" id="IPR036513">
    <property type="entry name" value="STAS_dom_sf"/>
</dbReference>
<comment type="caution">
    <text evidence="2">The sequence shown here is derived from an EMBL/GenBank/DDBJ whole genome shotgun (WGS) entry which is preliminary data.</text>
</comment>
<dbReference type="CDD" id="cd07043">
    <property type="entry name" value="STAS_anti-anti-sigma_factors"/>
    <property type="match status" value="1"/>
</dbReference>
<dbReference type="SUPFAM" id="SSF52091">
    <property type="entry name" value="SpoIIaa-like"/>
    <property type="match status" value="1"/>
</dbReference>
<dbReference type="InterPro" id="IPR002645">
    <property type="entry name" value="STAS_dom"/>
</dbReference>
<dbReference type="PROSITE" id="PS50801">
    <property type="entry name" value="STAS"/>
    <property type="match status" value="1"/>
</dbReference>